<dbReference type="EMBL" id="HQ634174">
    <property type="protein sequence ID" value="AGH26128.1"/>
    <property type="molecule type" value="Genomic_DNA"/>
</dbReference>
<dbReference type="InterPro" id="IPR011050">
    <property type="entry name" value="Pectin_lyase_fold/virulence"/>
</dbReference>
<comment type="subcellular location">
    <subcellularLocation>
        <location evidence="1">Virion</location>
    </subcellularLocation>
</comment>
<evidence type="ECO:0000256" key="1">
    <source>
        <dbReference type="ARBA" id="ARBA00004328"/>
    </source>
</evidence>
<dbReference type="GeneID" id="15010296"/>
<dbReference type="GO" id="GO:0044423">
    <property type="term" value="C:virion component"/>
    <property type="evidence" value="ECO:0007669"/>
    <property type="project" value="UniProtKB-KW"/>
</dbReference>
<dbReference type="InterPro" id="IPR023366">
    <property type="entry name" value="ATP_synth_asu-like_sf"/>
</dbReference>
<dbReference type="Gene3D" id="2.60.120.200">
    <property type="match status" value="1"/>
</dbReference>
<evidence type="ECO:0000313" key="4">
    <source>
        <dbReference type="Proteomes" id="UP000012039"/>
    </source>
</evidence>
<dbReference type="KEGG" id="vg:15010296"/>
<gene>
    <name evidence="3" type="ORF">CPMG_00027</name>
</gene>
<name>M4QDB5_9CAUD</name>
<keyword evidence="4" id="KW-1185">Reference proteome</keyword>
<evidence type="ECO:0000256" key="2">
    <source>
        <dbReference type="ARBA" id="ARBA00022844"/>
    </source>
</evidence>
<accession>M4QDB5</accession>
<evidence type="ECO:0000313" key="3">
    <source>
        <dbReference type="EMBL" id="AGH26128.1"/>
    </source>
</evidence>
<sequence length="1324" mass="135799">MATRIKLKRSTTATVVPTTSNLEDGEVALNIQDRKLYARNGSNIIEVANQKPNTGEVTTTMFATDVTNGPGNTFFVASTGNNNTTLANGGANGKHADTPFLTITKALETATSGDTIHIAAGEYQEVFPMTVPDGVTLRGANLRSTSVKPTGATNTNNAFILSGDCHVSDLTIKEFFYDSGNDKGYAFVVVSNMNSTQSPYVERVTVNTKGSVVSGSDPYGYTQGDAGRGALLDGANIAAASQHSSVLFNECTFITPNQVGLKITNGMRVEWLNCFNYFASIGIEGAQGATGKSGTGSTRLKFGGTSGTFSSSEVAYQLEDSFQSGTYARSGSTVTLTRTGHGLVTGDYIYADHISGGATDGFYQVTLVDANNVTYSSGSGTISSSNVTYKKAVATGTVASNDGTYVFITGKGTGEFTTVNKPTKTLSRFGDSQLSTAQKKFGTASILLDGTEDNVKVPTDEDFGFGSANFCIEAFIRPGSVTGTQRIFDLRDNSATDTAPTVYLDGTTLHYAVGNTSQINGGTLSTNTWYHVAVARSNGTTRLFLDGTQLGTYTDNNDYGSTKPVIIGSNYAASPVEAFNGYVDEVRISKASARFTAAFTPTTTEYGSDLNTVLLLHANGDNASTTFTDVSGGISDIRSSGGDSATSVITADYSAFGAELRSVASACVYGQKGVQADGSGVKLILTAHNFGYVGSGDDFTNDPSLAIQANEVVELNGGKVLYSSTDQDGDFRVGDAFTVDQETGNVQFQATSSAQSAANITLSDATGTTNIFPAYIETGNLRFAGNSMTSTAGQVIVDPAGEEDFVVNAETIVKEAVYFDVNKSISFGSTIQGALKIAGFGGSTVFGSSEASSFSTRSFVLLKNGLGTVNLTGAGSGYLSGQQTVDVTTNPFQTAQATAVLGTSGGLKTFTVTNRGIGYTALPTVTIDGSGNGAATAAFGVSGDIRSVTIGNGGSNYASPTGAIDAPPTNVFTGGATYEDANEVSYPVVDTSANTIYIPSHTFETGMEAIFDASTLDATATPVGGLTSSQSYYAIRVDQNLLKLASSLSDANAGNAISLTGQGTGDQFFQGRQATVNVGQTGGVIDTVTVTDIGSGYGAQPDLTITDSAGSNATFTVNVGRAINAVTVDTIGSYSSVPNITFTNASGDTTGSGAAATVALGYAVASVTLNNQGLGYRNLPTLSADGTPVAAAAFTVVLNEQEGRIGSIVVQNGGSGYDTAPTLTFTGGGGSGGQLLADVQSLTGNISANGSGYAPGVYPDVGFTVVTAAGTVSTVATATFTVPGFDGTITTAGSGYADGTYTSVPLVNTPTATYTVTVVTRDKN</sequence>
<reference evidence="3 4" key="1">
    <citation type="submission" date="2010-11" db="EMBL/GenBank/DDBJ databases">
        <title>The Genome Sequence of Cyanophage MED4-213.</title>
        <authorList>
            <consortium name="The Broad Institute Genome Sequencing Platform"/>
            <person name="Henn M.R."/>
            <person name="Sullivan M.S."/>
            <person name="Osburne M.S."/>
            <person name="Levin J."/>
            <person name="Malboeuf C."/>
            <person name="Casali M."/>
            <person name="Russ C."/>
            <person name="Lennon N."/>
            <person name="Chapman S.B."/>
            <person name="Erlich R."/>
            <person name="Young S.K."/>
            <person name="Yandava C."/>
            <person name="Zeng Q."/>
            <person name="Alvarado L."/>
            <person name="Anderson S."/>
            <person name="Berlin A."/>
            <person name="Chen Z."/>
            <person name="Freedman E."/>
            <person name="Gellesch M."/>
            <person name="Goldberg J."/>
            <person name="Green L."/>
            <person name="Griggs A."/>
            <person name="Gujja S."/>
            <person name="Heilman E.R."/>
            <person name="Heiman D."/>
            <person name="Hollinger A."/>
            <person name="Howarth C."/>
            <person name="Larson L."/>
            <person name="Mehta T."/>
            <person name="Pearson M."/>
            <person name="Roberts A."/>
            <person name="Ryan E."/>
            <person name="Saif S."/>
            <person name="Shea T."/>
            <person name="Shenoy N."/>
            <person name="Sisk P."/>
            <person name="Stolte C."/>
            <person name="Sykes S."/>
            <person name="White J."/>
            <person name="Yu Q."/>
            <person name="Coleman M.L."/>
            <person name="Huang K.H."/>
            <person name="Weigele P.R."/>
            <person name="DeFrancesco A.S."/>
            <person name="Kern S.E."/>
            <person name="Thompson L.R."/>
            <person name="Fu R."/>
            <person name="Hombeck B."/>
            <person name="Chisholm S.W."/>
            <person name="Haas B."/>
            <person name="Nusbaum C."/>
            <person name="Birren B."/>
        </authorList>
    </citation>
    <scope>NUCLEOTIDE SEQUENCE [LARGE SCALE GENOMIC DNA]</scope>
    <source>
        <strain evidence="3">MED4-213</strain>
    </source>
</reference>
<dbReference type="RefSeq" id="YP_007673773.1">
    <property type="nucleotide sequence ID" value="NC_020845.1"/>
</dbReference>
<proteinExistence type="predicted"/>
<dbReference type="Gene3D" id="2.40.30.20">
    <property type="match status" value="1"/>
</dbReference>
<dbReference type="SUPFAM" id="SSF51126">
    <property type="entry name" value="Pectin lyase-like"/>
    <property type="match status" value="1"/>
</dbReference>
<dbReference type="GO" id="GO:0019058">
    <property type="term" value="P:viral life cycle"/>
    <property type="evidence" value="ECO:0007669"/>
    <property type="project" value="UniProtKB-ARBA"/>
</dbReference>
<dbReference type="Proteomes" id="UP000012039">
    <property type="component" value="Segment"/>
</dbReference>
<dbReference type="GO" id="GO:0051701">
    <property type="term" value="P:biological process involved in interaction with host"/>
    <property type="evidence" value="ECO:0007669"/>
    <property type="project" value="UniProtKB-ARBA"/>
</dbReference>
<keyword evidence="2" id="KW-0946">Virion</keyword>
<dbReference type="SUPFAM" id="SSF49899">
    <property type="entry name" value="Concanavalin A-like lectins/glucanases"/>
    <property type="match status" value="1"/>
</dbReference>
<dbReference type="Pfam" id="PF13385">
    <property type="entry name" value="Laminin_G_3"/>
    <property type="match status" value="1"/>
</dbReference>
<evidence type="ECO:0008006" key="5">
    <source>
        <dbReference type="Google" id="ProtNLM"/>
    </source>
</evidence>
<protein>
    <recommendedName>
        <fullName evidence="5">DUF1565 domain-containing protein</fullName>
    </recommendedName>
</protein>
<dbReference type="InterPro" id="IPR013320">
    <property type="entry name" value="ConA-like_dom_sf"/>
</dbReference>
<organism evidence="3 4">
    <name type="scientific">Prochlorococcus phage MED4-213</name>
    <dbReference type="NCBI Taxonomy" id="889956"/>
    <lineage>
        <taxon>Viruses</taxon>
        <taxon>Duplodnaviria</taxon>
        <taxon>Heunggongvirae</taxon>
        <taxon>Uroviricota</taxon>
        <taxon>Caudoviricetes</taxon>
        <taxon>Eurybiavirus</taxon>
        <taxon>Eurybiavirus MED4213</taxon>
    </lineage>
</organism>